<feature type="compositionally biased region" description="Polar residues" evidence="1">
    <location>
        <begin position="65"/>
        <end position="77"/>
    </location>
</feature>
<evidence type="ECO:0000313" key="2">
    <source>
        <dbReference type="EMBL" id="SMG25657.1"/>
    </source>
</evidence>
<name>A0A1X7JDJ8_9BURK</name>
<dbReference type="Proteomes" id="UP000193228">
    <property type="component" value="Unassembled WGS sequence"/>
</dbReference>
<sequence>MPATQANTLDMMFNFLANKAKNSEYLNRMQAHLSLALEAQSQCRVTVEALAEIRNPRTVFVKQANIANGPQQGNNSLPPRAHENTSDQSTELLEHSNGEWLDTGTASEAG</sequence>
<organism evidence="2 3">
    <name type="scientific">Paraburkholderia susongensis</name>
    <dbReference type="NCBI Taxonomy" id="1515439"/>
    <lineage>
        <taxon>Bacteria</taxon>
        <taxon>Pseudomonadati</taxon>
        <taxon>Pseudomonadota</taxon>
        <taxon>Betaproteobacteria</taxon>
        <taxon>Burkholderiales</taxon>
        <taxon>Burkholderiaceae</taxon>
        <taxon>Paraburkholderia</taxon>
    </lineage>
</organism>
<dbReference type="STRING" id="1515439.SAMN06265784_102454"/>
<gene>
    <name evidence="2" type="ORF">SAMN06265784_102454</name>
</gene>
<reference evidence="3" key="1">
    <citation type="submission" date="2017-04" db="EMBL/GenBank/DDBJ databases">
        <authorList>
            <person name="Varghese N."/>
            <person name="Submissions S."/>
        </authorList>
    </citation>
    <scope>NUCLEOTIDE SEQUENCE [LARGE SCALE GENOMIC DNA]</scope>
    <source>
        <strain evidence="3">LMG 29540</strain>
    </source>
</reference>
<dbReference type="AlphaFoldDB" id="A0A1X7JDJ8"/>
<protein>
    <submittedName>
        <fullName evidence="2">Uncharacterized protein</fullName>
    </submittedName>
</protein>
<dbReference type="RefSeq" id="WP_208625907.1">
    <property type="nucleotide sequence ID" value="NZ_FXAT01000002.1"/>
</dbReference>
<evidence type="ECO:0000256" key="1">
    <source>
        <dbReference type="SAM" id="MobiDB-lite"/>
    </source>
</evidence>
<feature type="region of interest" description="Disordered" evidence="1">
    <location>
        <begin position="64"/>
        <end position="110"/>
    </location>
</feature>
<proteinExistence type="predicted"/>
<dbReference type="EMBL" id="FXAT01000002">
    <property type="protein sequence ID" value="SMG25657.1"/>
    <property type="molecule type" value="Genomic_DNA"/>
</dbReference>
<evidence type="ECO:0000313" key="3">
    <source>
        <dbReference type="Proteomes" id="UP000193228"/>
    </source>
</evidence>
<keyword evidence="3" id="KW-1185">Reference proteome</keyword>
<accession>A0A1X7JDJ8</accession>